<gene>
    <name evidence="1" type="ORF">B4098_1510</name>
    <name evidence="2" type="ORF">B4099_1681</name>
</gene>
<name>A0A150KGM3_HEYCO</name>
<proteinExistence type="predicted"/>
<evidence type="ECO:0000313" key="3">
    <source>
        <dbReference type="Proteomes" id="UP000075288"/>
    </source>
</evidence>
<evidence type="ECO:0000313" key="2">
    <source>
        <dbReference type="EMBL" id="KYC71587.1"/>
    </source>
</evidence>
<sequence>MKFQEGKILDEKTATPGLKLEKIRKSISCSLLAGNEPVA</sequence>
<dbReference type="PATRIC" id="fig|1398.25.peg.1912"/>
<dbReference type="Proteomes" id="UP000075304">
    <property type="component" value="Unassembled WGS sequence"/>
</dbReference>
<organism evidence="2 4">
    <name type="scientific">Heyndrickxia coagulans</name>
    <name type="common">Weizmannia coagulans</name>
    <dbReference type="NCBI Taxonomy" id="1398"/>
    <lineage>
        <taxon>Bacteria</taxon>
        <taxon>Bacillati</taxon>
        <taxon>Bacillota</taxon>
        <taxon>Bacilli</taxon>
        <taxon>Bacillales</taxon>
        <taxon>Bacillaceae</taxon>
        <taxon>Heyndrickxia</taxon>
    </lineage>
</organism>
<protein>
    <submittedName>
        <fullName evidence="2">Uncharacterized protein</fullName>
    </submittedName>
</protein>
<dbReference type="EMBL" id="LQYG01000114">
    <property type="protein sequence ID" value="KYC59296.1"/>
    <property type="molecule type" value="Genomic_DNA"/>
</dbReference>
<accession>A0A150KGM3</accession>
<dbReference type="EMBL" id="LQYI01000025">
    <property type="protein sequence ID" value="KYC71587.1"/>
    <property type="molecule type" value="Genomic_DNA"/>
</dbReference>
<comment type="caution">
    <text evidence="2">The sequence shown here is derived from an EMBL/GenBank/DDBJ whole genome shotgun (WGS) entry which is preliminary data.</text>
</comment>
<dbReference type="Proteomes" id="UP000075288">
    <property type="component" value="Unassembled WGS sequence"/>
</dbReference>
<reference evidence="3 4" key="1">
    <citation type="submission" date="2016-01" db="EMBL/GenBank/DDBJ databases">
        <title>Genome Sequences of Twelve Sporeforming Bacillus Species Isolated from Foods.</title>
        <authorList>
            <person name="Berendsen E.M."/>
            <person name="Wells-Bennik M.H."/>
            <person name="Krawcyk A.O."/>
            <person name="De Jong A."/>
            <person name="Holsappel S."/>
            <person name="Eijlander R.T."/>
            <person name="Kuipers O.P."/>
        </authorList>
    </citation>
    <scope>NUCLEOTIDE SEQUENCE [LARGE SCALE GENOMIC DNA]</scope>
    <source>
        <strain evidence="1 3">B4098</strain>
        <strain evidence="2 4">B4099</strain>
    </source>
</reference>
<dbReference type="AlphaFoldDB" id="A0A150KGM3"/>
<evidence type="ECO:0000313" key="4">
    <source>
        <dbReference type="Proteomes" id="UP000075304"/>
    </source>
</evidence>
<evidence type="ECO:0000313" key="1">
    <source>
        <dbReference type="EMBL" id="KYC59296.1"/>
    </source>
</evidence>